<proteinExistence type="predicted"/>
<evidence type="ECO:0000313" key="2">
    <source>
        <dbReference type="Proteomes" id="UP000319941"/>
    </source>
</evidence>
<gene>
    <name evidence="1" type="ORF">FQP86_07055</name>
</gene>
<comment type="caution">
    <text evidence="1">The sequence shown here is derived from an EMBL/GenBank/DDBJ whole genome shotgun (WGS) entry which is preliminary data.</text>
</comment>
<dbReference type="OrthoDB" id="6398828at2"/>
<reference evidence="1 2" key="1">
    <citation type="submission" date="2019-07" db="EMBL/GenBank/DDBJ databases">
        <title>Diversity of Bacteria from Kongsfjorden, Arctic.</title>
        <authorList>
            <person name="Yu Y."/>
        </authorList>
    </citation>
    <scope>NUCLEOTIDE SEQUENCE [LARGE SCALE GENOMIC DNA]</scope>
    <source>
        <strain evidence="1 2">SM1923</strain>
    </source>
</reference>
<dbReference type="GO" id="GO:0016787">
    <property type="term" value="F:hydrolase activity"/>
    <property type="evidence" value="ECO:0007669"/>
    <property type="project" value="UniProtKB-KW"/>
</dbReference>
<dbReference type="Proteomes" id="UP000319941">
    <property type="component" value="Unassembled WGS sequence"/>
</dbReference>
<evidence type="ECO:0000313" key="1">
    <source>
        <dbReference type="EMBL" id="TVU71404.1"/>
    </source>
</evidence>
<name>A0A558HQJ8_9GAMM</name>
<sequence length="347" mass="38963">MKNTRQALREFGASFMGPAFLVYAKAVETQGAGRVPVCLAREGWCFERLLTRLQAEGHLQLEHAPCYLKVSRTLLFRANLGEAFLWPLALGNLFEGSVQSLMRKRFGLQMHEAYSVLPAELLQMHVKLPEQQEDVIQWLTPHLERLKALVAPTRQGVMAYLKALGLTEGPQPVMLDLGYSGTIQKLLTRMMERDTHGLYYVATKPGKSQQGTATAHLAGVFREGIGWGEGYQMLDRSLLFESLMTAPHGQVVDVREDSDGGFEFCYGRQAATQRHFQDLQEVFDGAIEQVANWLESGVSFTPEEVEQMYENFATRQGAIPQCAWHLFFVDDDFSGNGILNPLALFNI</sequence>
<accession>A0A558HQJ8</accession>
<protein>
    <submittedName>
        <fullName evidence="1">HAD family hydrolase</fullName>
    </submittedName>
</protein>
<dbReference type="EMBL" id="VNFH01000004">
    <property type="protein sequence ID" value="TVU71404.1"/>
    <property type="molecule type" value="Genomic_DNA"/>
</dbReference>
<keyword evidence="2" id="KW-1185">Reference proteome</keyword>
<organism evidence="1 2">
    <name type="scientific">Cobetia crustatorum</name>
    <dbReference type="NCBI Taxonomy" id="553385"/>
    <lineage>
        <taxon>Bacteria</taxon>
        <taxon>Pseudomonadati</taxon>
        <taxon>Pseudomonadota</taxon>
        <taxon>Gammaproteobacteria</taxon>
        <taxon>Oceanospirillales</taxon>
        <taxon>Halomonadaceae</taxon>
        <taxon>Cobetia</taxon>
    </lineage>
</organism>
<keyword evidence="1" id="KW-0378">Hydrolase</keyword>
<dbReference type="AlphaFoldDB" id="A0A558HQJ8"/>